<evidence type="ECO:0000313" key="3">
    <source>
        <dbReference type="EMBL" id="KAF4437499.1"/>
    </source>
</evidence>
<dbReference type="SUPFAM" id="SSF52113">
    <property type="entry name" value="BRCT domain"/>
    <property type="match status" value="1"/>
</dbReference>
<proteinExistence type="predicted"/>
<evidence type="ECO:0000259" key="2">
    <source>
        <dbReference type="PROSITE" id="PS50172"/>
    </source>
</evidence>
<feature type="region of interest" description="Disordered" evidence="1">
    <location>
        <begin position="266"/>
        <end position="316"/>
    </location>
</feature>
<feature type="compositionally biased region" description="Basic and acidic residues" evidence="1">
    <location>
        <begin position="295"/>
        <end position="316"/>
    </location>
</feature>
<dbReference type="Proteomes" id="UP000536711">
    <property type="component" value="Unassembled WGS sequence"/>
</dbReference>
<name>A0A8H4JV27_9HYPO</name>
<sequence length="371" mass="42623">MVAQIFKNRIIAAAGPLPGQLTVENLKRWISLRKGVFIDDFDETVTHLLCTKEQFDKKLPKVRQALKLGKGIHIVHCDWFEYSTVKNKKLPEADYSMRSLVAKENAKKRERARIEKGERNAEKFVNTNRFHLYRDRLNFVYQVDITRDNEFTGEFGQKYSLCLWESNAKPHLYWFTAKFLKQKGSSQPMYHRPSPHEGKWRAEMELFMDFFKKKTGIAWEDRVSLAQTMPSSYFQYEPPSRGKPIGRRLKHDIAYCRKINASIRGLPWPPAEEEERKTESAEDEKATITNSETIDSEKKAESPPESEKVQEADKSTDVIMDCAETKSALATPASSIDEKDLSHAVDEGVAVVPGDVGEMGTSFEFETRESL</sequence>
<gene>
    <name evidence="3" type="ORF">FACUT_5589</name>
</gene>
<protein>
    <recommendedName>
        <fullName evidence="2">BRCT domain-containing protein</fullName>
    </recommendedName>
</protein>
<feature type="compositionally biased region" description="Basic and acidic residues" evidence="1">
    <location>
        <begin position="274"/>
        <end position="286"/>
    </location>
</feature>
<feature type="domain" description="BRCT" evidence="2">
    <location>
        <begin position="1"/>
        <end position="97"/>
    </location>
</feature>
<reference evidence="3 4" key="1">
    <citation type="submission" date="2020-01" db="EMBL/GenBank/DDBJ databases">
        <title>Identification and distribution of gene clusters putatively required for synthesis of sphingolipid metabolism inhibitors in phylogenetically diverse species of the filamentous fungus Fusarium.</title>
        <authorList>
            <person name="Kim H.-S."/>
            <person name="Busman M."/>
            <person name="Brown D.W."/>
            <person name="Divon H."/>
            <person name="Uhlig S."/>
            <person name="Proctor R.H."/>
        </authorList>
    </citation>
    <scope>NUCLEOTIDE SEQUENCE [LARGE SCALE GENOMIC DNA]</scope>
    <source>
        <strain evidence="3 4">NRRL 13308</strain>
    </source>
</reference>
<dbReference type="OrthoDB" id="342264at2759"/>
<dbReference type="Gene3D" id="3.40.50.10190">
    <property type="entry name" value="BRCT domain"/>
    <property type="match status" value="1"/>
</dbReference>
<dbReference type="PROSITE" id="PS50172">
    <property type="entry name" value="BRCT"/>
    <property type="match status" value="1"/>
</dbReference>
<evidence type="ECO:0000313" key="4">
    <source>
        <dbReference type="Proteomes" id="UP000536711"/>
    </source>
</evidence>
<dbReference type="CDD" id="cd00027">
    <property type="entry name" value="BRCT"/>
    <property type="match status" value="1"/>
</dbReference>
<dbReference type="InterPro" id="IPR036420">
    <property type="entry name" value="BRCT_dom_sf"/>
</dbReference>
<accession>A0A8H4JV27</accession>
<evidence type="ECO:0000256" key="1">
    <source>
        <dbReference type="SAM" id="MobiDB-lite"/>
    </source>
</evidence>
<keyword evidence="4" id="KW-1185">Reference proteome</keyword>
<feature type="region of interest" description="Disordered" evidence="1">
    <location>
        <begin position="352"/>
        <end position="371"/>
    </location>
</feature>
<dbReference type="EMBL" id="JAADJF010000128">
    <property type="protein sequence ID" value="KAF4437499.1"/>
    <property type="molecule type" value="Genomic_DNA"/>
</dbReference>
<organism evidence="3 4">
    <name type="scientific">Fusarium acutatum</name>
    <dbReference type="NCBI Taxonomy" id="78861"/>
    <lineage>
        <taxon>Eukaryota</taxon>
        <taxon>Fungi</taxon>
        <taxon>Dikarya</taxon>
        <taxon>Ascomycota</taxon>
        <taxon>Pezizomycotina</taxon>
        <taxon>Sordariomycetes</taxon>
        <taxon>Hypocreomycetidae</taxon>
        <taxon>Hypocreales</taxon>
        <taxon>Nectriaceae</taxon>
        <taxon>Fusarium</taxon>
        <taxon>Fusarium fujikuroi species complex</taxon>
    </lineage>
</organism>
<comment type="caution">
    <text evidence="3">The sequence shown here is derived from an EMBL/GenBank/DDBJ whole genome shotgun (WGS) entry which is preliminary data.</text>
</comment>
<dbReference type="AlphaFoldDB" id="A0A8H4JV27"/>
<dbReference type="InterPro" id="IPR001357">
    <property type="entry name" value="BRCT_dom"/>
</dbReference>